<accession>A0ACB9IV90</accession>
<protein>
    <submittedName>
        <fullName evidence="1">Uncharacterized protein</fullName>
    </submittedName>
</protein>
<evidence type="ECO:0000313" key="1">
    <source>
        <dbReference type="EMBL" id="KAI3811420.1"/>
    </source>
</evidence>
<sequence>MQLVEQYSYWVYLCVHSGHAVQSLTTHTRTRKASAQHKHFSDSKSVTVDAQISVRFNVYLHLTRQVDDNLYTVMS</sequence>
<name>A0ACB9IV90_9ASTR</name>
<gene>
    <name evidence="1" type="ORF">L1987_21143</name>
</gene>
<organism evidence="1 2">
    <name type="scientific">Smallanthus sonchifolius</name>
    <dbReference type="NCBI Taxonomy" id="185202"/>
    <lineage>
        <taxon>Eukaryota</taxon>
        <taxon>Viridiplantae</taxon>
        <taxon>Streptophyta</taxon>
        <taxon>Embryophyta</taxon>
        <taxon>Tracheophyta</taxon>
        <taxon>Spermatophyta</taxon>
        <taxon>Magnoliopsida</taxon>
        <taxon>eudicotyledons</taxon>
        <taxon>Gunneridae</taxon>
        <taxon>Pentapetalae</taxon>
        <taxon>asterids</taxon>
        <taxon>campanulids</taxon>
        <taxon>Asterales</taxon>
        <taxon>Asteraceae</taxon>
        <taxon>Asteroideae</taxon>
        <taxon>Heliantheae alliance</taxon>
        <taxon>Millerieae</taxon>
        <taxon>Smallanthus</taxon>
    </lineage>
</organism>
<proteinExistence type="predicted"/>
<dbReference type="EMBL" id="CM042024">
    <property type="protein sequence ID" value="KAI3811420.1"/>
    <property type="molecule type" value="Genomic_DNA"/>
</dbReference>
<reference evidence="2" key="1">
    <citation type="journal article" date="2022" name="Mol. Ecol. Resour.">
        <title>The genomes of chicory, endive, great burdock and yacon provide insights into Asteraceae palaeo-polyploidization history and plant inulin production.</title>
        <authorList>
            <person name="Fan W."/>
            <person name="Wang S."/>
            <person name="Wang H."/>
            <person name="Wang A."/>
            <person name="Jiang F."/>
            <person name="Liu H."/>
            <person name="Zhao H."/>
            <person name="Xu D."/>
            <person name="Zhang Y."/>
        </authorList>
    </citation>
    <scope>NUCLEOTIDE SEQUENCE [LARGE SCALE GENOMIC DNA]</scope>
    <source>
        <strain evidence="2">cv. Yunnan</strain>
    </source>
</reference>
<reference evidence="1 2" key="2">
    <citation type="journal article" date="2022" name="Mol. Ecol. Resour.">
        <title>The genomes of chicory, endive, great burdock and yacon provide insights into Asteraceae paleo-polyploidization history and plant inulin production.</title>
        <authorList>
            <person name="Fan W."/>
            <person name="Wang S."/>
            <person name="Wang H."/>
            <person name="Wang A."/>
            <person name="Jiang F."/>
            <person name="Liu H."/>
            <person name="Zhao H."/>
            <person name="Xu D."/>
            <person name="Zhang Y."/>
        </authorList>
    </citation>
    <scope>NUCLEOTIDE SEQUENCE [LARGE SCALE GENOMIC DNA]</scope>
    <source>
        <strain evidence="2">cv. Yunnan</strain>
        <tissue evidence="1">Leaves</tissue>
    </source>
</reference>
<comment type="caution">
    <text evidence="1">The sequence shown here is derived from an EMBL/GenBank/DDBJ whole genome shotgun (WGS) entry which is preliminary data.</text>
</comment>
<dbReference type="Proteomes" id="UP001056120">
    <property type="component" value="Linkage Group LG07"/>
</dbReference>
<evidence type="ECO:0000313" key="2">
    <source>
        <dbReference type="Proteomes" id="UP001056120"/>
    </source>
</evidence>
<keyword evidence="2" id="KW-1185">Reference proteome</keyword>